<sequence length="343" mass="37894">MIRFIPELIITSGREVIVQHAPAGEEACCVLLLFPHLRQVHIDAIEQDQGGLLITARSRTDHAICQRCATPAGRRHSRYRRRLHDLPASGRPMVIELEVRRFFCDNPACDVRTFVEQVPALTQRHARRTPLLRAALEAIALALAGRAGARLASVLGLVAGRSTLIRLIHALPDPEIGRLTAVGVDDFALRRGNSYGTVLIDMTTHRPIDLLLDRQAGTLADWLRAHPDVEVICRDRASAYAEGALKGAPQATQCADRWHLWHNLIQAVERSVARHRSCLSDPQADVPEQPEQASAARSTAGKGSTRFADRTRAKHARIHELKAVGHSLRAIARQLGMTDRTVI</sequence>
<keyword evidence="5" id="KW-1185">Reference proteome</keyword>
<evidence type="ECO:0000259" key="2">
    <source>
        <dbReference type="Pfam" id="PF01610"/>
    </source>
</evidence>
<dbReference type="InterPro" id="IPR002560">
    <property type="entry name" value="Transposase_DDE"/>
</dbReference>
<comment type="caution">
    <text evidence="4">The sequence shown here is derived from an EMBL/GenBank/DDBJ whole genome shotgun (WGS) entry which is preliminary data.</text>
</comment>
<feature type="domain" description="Transposase IS204/IS1001/IS1096/IS1165 DDE" evidence="2">
    <location>
        <begin position="182"/>
        <end position="281"/>
    </location>
</feature>
<reference evidence="4" key="1">
    <citation type="submission" date="2020-11" db="EMBL/GenBank/DDBJ databases">
        <title>Whole-genome analyses of Nonomuraea sp. K274.</title>
        <authorList>
            <person name="Veyisoglu A."/>
        </authorList>
    </citation>
    <scope>NUCLEOTIDE SEQUENCE</scope>
    <source>
        <strain evidence="4">K274</strain>
    </source>
</reference>
<feature type="domain" description="Transposase IS204/IS1001/IS1096/IS1165 zinc-finger" evidence="3">
    <location>
        <begin position="63"/>
        <end position="106"/>
    </location>
</feature>
<proteinExistence type="predicted"/>
<accession>A0A931F5F4</accession>
<evidence type="ECO:0000313" key="4">
    <source>
        <dbReference type="EMBL" id="MBF8194660.1"/>
    </source>
</evidence>
<dbReference type="InterPro" id="IPR029261">
    <property type="entry name" value="Transposase_Znf"/>
</dbReference>
<feature type="region of interest" description="Disordered" evidence="1">
    <location>
        <begin position="279"/>
        <end position="309"/>
    </location>
</feature>
<gene>
    <name evidence="4" type="ORF">ITP53_55230</name>
</gene>
<dbReference type="AlphaFoldDB" id="A0A931F5F4"/>
<organism evidence="4 5">
    <name type="scientific">Nonomuraea cypriaca</name>
    <dbReference type="NCBI Taxonomy" id="1187855"/>
    <lineage>
        <taxon>Bacteria</taxon>
        <taxon>Bacillati</taxon>
        <taxon>Actinomycetota</taxon>
        <taxon>Actinomycetes</taxon>
        <taxon>Streptosporangiales</taxon>
        <taxon>Streptosporangiaceae</taxon>
        <taxon>Nonomuraea</taxon>
    </lineage>
</organism>
<dbReference type="InterPro" id="IPR047951">
    <property type="entry name" value="Transpos_ISL3"/>
</dbReference>
<name>A0A931F5F4_9ACTN</name>
<dbReference type="PANTHER" id="PTHR33498">
    <property type="entry name" value="TRANSPOSASE FOR INSERTION SEQUENCE ELEMENT IS1557"/>
    <property type="match status" value="1"/>
</dbReference>
<dbReference type="PANTHER" id="PTHR33498:SF1">
    <property type="entry name" value="TRANSPOSASE FOR INSERTION SEQUENCE ELEMENT IS1557"/>
    <property type="match status" value="1"/>
</dbReference>
<dbReference type="RefSeq" id="WP_195903471.1">
    <property type="nucleotide sequence ID" value="NZ_JADOGI010000506.1"/>
</dbReference>
<dbReference type="NCBIfam" id="NF033550">
    <property type="entry name" value="transpos_ISL3"/>
    <property type="match status" value="1"/>
</dbReference>
<dbReference type="Proteomes" id="UP000605361">
    <property type="component" value="Unassembled WGS sequence"/>
</dbReference>
<evidence type="ECO:0000313" key="5">
    <source>
        <dbReference type="Proteomes" id="UP000605361"/>
    </source>
</evidence>
<evidence type="ECO:0000256" key="1">
    <source>
        <dbReference type="SAM" id="MobiDB-lite"/>
    </source>
</evidence>
<dbReference type="Pfam" id="PF14690">
    <property type="entry name" value="Zn_ribbon_ISL3"/>
    <property type="match status" value="1"/>
</dbReference>
<protein>
    <submittedName>
        <fullName evidence="4">ISL3 family transposase</fullName>
    </submittedName>
</protein>
<dbReference type="Pfam" id="PF01610">
    <property type="entry name" value="DDE_Tnp_ISL3"/>
    <property type="match status" value="1"/>
</dbReference>
<evidence type="ECO:0000259" key="3">
    <source>
        <dbReference type="Pfam" id="PF14690"/>
    </source>
</evidence>
<dbReference type="EMBL" id="JADOGI010000506">
    <property type="protein sequence ID" value="MBF8194660.1"/>
    <property type="molecule type" value="Genomic_DNA"/>
</dbReference>